<dbReference type="RefSeq" id="WP_087712500.1">
    <property type="nucleotide sequence ID" value="NZ_JACCPL010000084.1"/>
</dbReference>
<evidence type="ECO:0000313" key="3">
    <source>
        <dbReference type="EMBL" id="OXC23240.1"/>
    </source>
</evidence>
<reference evidence="3 4" key="1">
    <citation type="submission" date="2016-05" db="EMBL/GenBank/DDBJ databases">
        <authorList>
            <person name="Johnson T.J."/>
            <person name="Youmans B.P."/>
            <person name="Case K.A."/>
        </authorList>
    </citation>
    <scope>NUCLEOTIDE SEQUENCE [LARGE SCALE GENOMIC DNA]</scope>
    <source>
        <strain evidence="3 4">UMNLC6</strain>
    </source>
</reference>
<dbReference type="EMBL" id="LYQW01000014">
    <property type="protein sequence ID" value="OXC23240.1"/>
    <property type="molecule type" value="Genomic_DNA"/>
</dbReference>
<evidence type="ECO:0000256" key="2">
    <source>
        <dbReference type="SAM" id="MobiDB-lite"/>
    </source>
</evidence>
<comment type="caution">
    <text evidence="3">The sequence shown here is derived from an EMBL/GenBank/DDBJ whole genome shotgun (WGS) entry which is preliminary data.</text>
</comment>
<evidence type="ECO:0000313" key="4">
    <source>
        <dbReference type="Proteomes" id="UP000198437"/>
    </source>
</evidence>
<name>A0A226SN10_9LACO</name>
<dbReference type="Gene3D" id="1.10.1660.10">
    <property type="match status" value="1"/>
</dbReference>
<feature type="region of interest" description="Disordered" evidence="2">
    <location>
        <begin position="108"/>
        <end position="147"/>
    </location>
</feature>
<evidence type="ECO:0000256" key="1">
    <source>
        <dbReference type="SAM" id="Coils"/>
    </source>
</evidence>
<proteinExistence type="predicted"/>
<feature type="coiled-coil region" evidence="1">
    <location>
        <begin position="69"/>
        <end position="96"/>
    </location>
</feature>
<sequence length="147" mass="17001">MSKKFYTVADIAKSTGYNRSTITRWLAKHKIKNAQMKGNAPLYSAQVLEDFKKAHDNRDTKPDAKEALMQEKNARIKALSEEVEFLKSQLAIKDQQIDTANRLADQAQKLNLADKPQLMHKDSDETSSEKLDSDKKTDKHWYSWIFR</sequence>
<organism evidence="3 4">
    <name type="scientific">Lactobacillus crispatus</name>
    <dbReference type="NCBI Taxonomy" id="47770"/>
    <lineage>
        <taxon>Bacteria</taxon>
        <taxon>Bacillati</taxon>
        <taxon>Bacillota</taxon>
        <taxon>Bacilli</taxon>
        <taxon>Lactobacillales</taxon>
        <taxon>Lactobacillaceae</taxon>
        <taxon>Lactobacillus</taxon>
    </lineage>
</organism>
<protein>
    <submittedName>
        <fullName evidence="3">Uncharacterized protein</fullName>
    </submittedName>
</protein>
<gene>
    <name evidence="3" type="ORF">AYP82_07950</name>
</gene>
<dbReference type="Proteomes" id="UP000198437">
    <property type="component" value="Unassembled WGS sequence"/>
</dbReference>
<keyword evidence="1" id="KW-0175">Coiled coil</keyword>
<dbReference type="AlphaFoldDB" id="A0A226SN10"/>
<feature type="compositionally biased region" description="Basic and acidic residues" evidence="2">
    <location>
        <begin position="117"/>
        <end position="141"/>
    </location>
</feature>
<accession>A0A226SN10</accession>